<dbReference type="KEGG" id="mro:MROS_1599"/>
<gene>
    <name evidence="2" type="ordered locus">MROS_1599</name>
</gene>
<name>I6ZRZ6_MELRP</name>
<sequence>MPPGVKNLYVNIPGKIPEEIFEDILRADKFRIERIISKGHKSKKDFWYDQDENELVLLLKGEAQLGFEDGSKIDLKEGDYLIIPAHLKHRVERTSEETETIWLAVFY</sequence>
<dbReference type="Pfam" id="PF07883">
    <property type="entry name" value="Cupin_2"/>
    <property type="match status" value="1"/>
</dbReference>
<dbReference type="eggNOG" id="COG1917">
    <property type="taxonomic scope" value="Bacteria"/>
</dbReference>
<dbReference type="CDD" id="cd06981">
    <property type="entry name" value="cupin_reut_a1446"/>
    <property type="match status" value="1"/>
</dbReference>
<organism evidence="2 3">
    <name type="scientific">Melioribacter roseus (strain DSM 23840 / JCM 17771 / VKM B-2668 / P3M-2)</name>
    <dbReference type="NCBI Taxonomy" id="1191523"/>
    <lineage>
        <taxon>Bacteria</taxon>
        <taxon>Pseudomonadati</taxon>
        <taxon>Ignavibacteriota</taxon>
        <taxon>Ignavibacteria</taxon>
        <taxon>Ignavibacteriales</taxon>
        <taxon>Melioribacteraceae</taxon>
        <taxon>Melioribacter</taxon>
    </lineage>
</organism>
<dbReference type="AlphaFoldDB" id="I6ZRZ6"/>
<keyword evidence="3" id="KW-1185">Reference proteome</keyword>
<accession>I6ZRZ6</accession>
<dbReference type="OrthoDB" id="9798585at2"/>
<dbReference type="InterPro" id="IPR013096">
    <property type="entry name" value="Cupin_2"/>
</dbReference>
<evidence type="ECO:0000259" key="1">
    <source>
        <dbReference type="Pfam" id="PF07883"/>
    </source>
</evidence>
<dbReference type="RefSeq" id="WP_014856268.1">
    <property type="nucleotide sequence ID" value="NC_018178.1"/>
</dbReference>
<feature type="domain" description="Cupin type-2" evidence="1">
    <location>
        <begin position="38"/>
        <end position="106"/>
    </location>
</feature>
<dbReference type="InterPro" id="IPR014710">
    <property type="entry name" value="RmlC-like_jellyroll"/>
</dbReference>
<protein>
    <submittedName>
        <fullName evidence="2">Lipid A 3-O-deacylase</fullName>
    </submittedName>
</protein>
<dbReference type="InterPro" id="IPR011051">
    <property type="entry name" value="RmlC_Cupin_sf"/>
</dbReference>
<dbReference type="SUPFAM" id="SSF51182">
    <property type="entry name" value="RmlC-like cupins"/>
    <property type="match status" value="1"/>
</dbReference>
<evidence type="ECO:0000313" key="2">
    <source>
        <dbReference type="EMBL" id="AFN74834.1"/>
    </source>
</evidence>
<dbReference type="EMBL" id="CP003557">
    <property type="protein sequence ID" value="AFN74834.1"/>
    <property type="molecule type" value="Genomic_DNA"/>
</dbReference>
<reference evidence="2 3" key="1">
    <citation type="journal article" date="2013" name="PLoS ONE">
        <title>Genomic analysis of Melioribacter roseus, facultatively anaerobic organotrophic bacterium representing a novel deep lineage within Bacteriodetes/Chlorobi group.</title>
        <authorList>
            <person name="Kadnikov V.V."/>
            <person name="Mardanov A.V."/>
            <person name="Podosokorskaya O.A."/>
            <person name="Gavrilov S.N."/>
            <person name="Kublanov I.V."/>
            <person name="Beletsky A.V."/>
            <person name="Bonch-Osmolovskaya E.A."/>
            <person name="Ravin N.V."/>
        </authorList>
    </citation>
    <scope>NUCLEOTIDE SEQUENCE [LARGE SCALE GENOMIC DNA]</scope>
    <source>
        <strain evidence="3">JCM 17771 / P3M-2</strain>
    </source>
</reference>
<evidence type="ECO:0000313" key="3">
    <source>
        <dbReference type="Proteomes" id="UP000009011"/>
    </source>
</evidence>
<dbReference type="Gene3D" id="2.60.120.10">
    <property type="entry name" value="Jelly Rolls"/>
    <property type="match status" value="1"/>
</dbReference>
<proteinExistence type="predicted"/>
<dbReference type="HOGENOM" id="CLU_147397_0_0_10"/>
<dbReference type="Proteomes" id="UP000009011">
    <property type="component" value="Chromosome"/>
</dbReference>